<dbReference type="RefSeq" id="WP_074951656.1">
    <property type="nucleotide sequence ID" value="NZ_FPBV01000008.1"/>
</dbReference>
<evidence type="ECO:0000313" key="2">
    <source>
        <dbReference type="EMBL" id="SFU78320.1"/>
    </source>
</evidence>
<reference evidence="3" key="1">
    <citation type="submission" date="2016-10" db="EMBL/GenBank/DDBJ databases">
        <authorList>
            <person name="Varghese N."/>
        </authorList>
    </citation>
    <scope>NUCLEOTIDE SEQUENCE [LARGE SCALE GENOMIC DNA]</scope>
    <source>
        <strain evidence="3">DSM 17980</strain>
    </source>
</reference>
<dbReference type="CDD" id="cd01066">
    <property type="entry name" value="APP_MetAP"/>
    <property type="match status" value="1"/>
</dbReference>
<accession>A0A1I7IZI0</accession>
<dbReference type="SUPFAM" id="SSF55920">
    <property type="entry name" value="Creatinase/aminopeptidase"/>
    <property type="match status" value="1"/>
</dbReference>
<evidence type="ECO:0000313" key="3">
    <source>
        <dbReference type="Proteomes" id="UP000183508"/>
    </source>
</evidence>
<dbReference type="EMBL" id="FPBV01000008">
    <property type="protein sequence ID" value="SFU78320.1"/>
    <property type="molecule type" value="Genomic_DNA"/>
</dbReference>
<dbReference type="InterPro" id="IPR029149">
    <property type="entry name" value="Creatin/AminoP/Spt16_N"/>
</dbReference>
<protein>
    <submittedName>
        <fullName evidence="2">Antitoxin VapB</fullName>
    </submittedName>
</protein>
<dbReference type="eggNOG" id="COG0006">
    <property type="taxonomic scope" value="Bacteria"/>
</dbReference>
<dbReference type="InterPro" id="IPR000994">
    <property type="entry name" value="Pept_M24"/>
</dbReference>
<dbReference type="AlphaFoldDB" id="A0A1I7IZI0"/>
<dbReference type="STRING" id="392015.SAMN05421543_10815"/>
<dbReference type="SUPFAM" id="SSF53092">
    <property type="entry name" value="Creatinase/prolidase N-terminal domain"/>
    <property type="match status" value="1"/>
</dbReference>
<dbReference type="Gene3D" id="3.90.230.10">
    <property type="entry name" value="Creatinase/methionine aminopeptidase superfamily"/>
    <property type="match status" value="1"/>
</dbReference>
<evidence type="ECO:0000259" key="1">
    <source>
        <dbReference type="Pfam" id="PF00557"/>
    </source>
</evidence>
<proteinExistence type="predicted"/>
<dbReference type="InterPro" id="IPR050659">
    <property type="entry name" value="Peptidase_M24B"/>
</dbReference>
<keyword evidence="3" id="KW-1185">Reference proteome</keyword>
<dbReference type="PANTHER" id="PTHR46112:SF2">
    <property type="entry name" value="XAA-PRO AMINOPEPTIDASE P-RELATED"/>
    <property type="match status" value="1"/>
</dbReference>
<name>A0A1I7IZI0_9BACL</name>
<dbReference type="InterPro" id="IPR036005">
    <property type="entry name" value="Creatinase/aminopeptidase-like"/>
</dbReference>
<organism evidence="2 3">
    <name type="scientific">Alicyclobacillus macrosporangiidus</name>
    <dbReference type="NCBI Taxonomy" id="392015"/>
    <lineage>
        <taxon>Bacteria</taxon>
        <taxon>Bacillati</taxon>
        <taxon>Bacillota</taxon>
        <taxon>Bacilli</taxon>
        <taxon>Bacillales</taxon>
        <taxon>Alicyclobacillaceae</taxon>
        <taxon>Alicyclobacillus</taxon>
    </lineage>
</organism>
<feature type="domain" description="Peptidase M24" evidence="1">
    <location>
        <begin position="128"/>
        <end position="320"/>
    </location>
</feature>
<dbReference type="Proteomes" id="UP000183508">
    <property type="component" value="Unassembled WGS sequence"/>
</dbReference>
<sequence>MTQTRLERLRTALAARGVQGVVVTSQATLAWLFGGRFHVNVASESGLAAVLVDPARVACLVNNIEARRLEEEEGLVADEWHVFPWYDEAERQRRLSAWLARPGVVAEAEVAADIRALRAQLDEEAQAALRALARDAATAVEEACRALQPGDPEWAAAAGMAQRCLASGAEPLVLLVAGADRAARHRHPLPTGSAVGSCALLSIGARRAGLVASVTRMVAFGLVSDELRARHDAVVRVDAAMLAASRPGATLAEVFQAAQAAYRAVGFPDEWRHHHQGGLAGYQSRERRADPTADEVLQAGQAVAWNPTIAGVKSEDTALIGPDGIEILSDTGRWPTIAVETGASRIARPALWVR</sequence>
<gene>
    <name evidence="2" type="ORF">SAMN05421543_10815</name>
</gene>
<dbReference type="Pfam" id="PF00557">
    <property type="entry name" value="Peptidase_M24"/>
    <property type="match status" value="1"/>
</dbReference>
<dbReference type="PANTHER" id="PTHR46112">
    <property type="entry name" value="AMINOPEPTIDASE"/>
    <property type="match status" value="1"/>
</dbReference>